<feature type="domain" description="SYO1-like TPR repeats" evidence="4">
    <location>
        <begin position="454"/>
        <end position="680"/>
    </location>
</feature>
<dbReference type="Gene3D" id="1.25.10.10">
    <property type="entry name" value="Leucine-rich Repeat Variant"/>
    <property type="match status" value="1"/>
</dbReference>
<dbReference type="GO" id="GO:0051082">
    <property type="term" value="F:unfolded protein binding"/>
    <property type="evidence" value="ECO:0007669"/>
    <property type="project" value="TreeGrafter"/>
</dbReference>
<accession>A0A068S7J7</accession>
<feature type="region of interest" description="Disordered" evidence="3">
    <location>
        <begin position="366"/>
        <end position="387"/>
    </location>
</feature>
<dbReference type="VEuPathDB" id="FungiDB:LCOR_08196.1"/>
<dbReference type="Proteomes" id="UP000027586">
    <property type="component" value="Unassembled WGS sequence"/>
</dbReference>
<protein>
    <submittedName>
        <fullName evidence="5">Arm repeat-containing protein</fullName>
    </submittedName>
</protein>
<evidence type="ECO:0000313" key="6">
    <source>
        <dbReference type="Proteomes" id="UP000027586"/>
    </source>
</evidence>
<dbReference type="PANTHER" id="PTHR13347">
    <property type="entry name" value="HEAT REPEAT-CONTAINING PROTEIN 3"/>
    <property type="match status" value="1"/>
</dbReference>
<name>A0A068S7J7_9FUNG</name>
<evidence type="ECO:0000256" key="3">
    <source>
        <dbReference type="SAM" id="MobiDB-lite"/>
    </source>
</evidence>
<dbReference type="EMBL" id="CBTN010000044">
    <property type="protein sequence ID" value="CDH57231.1"/>
    <property type="molecule type" value="Genomic_DNA"/>
</dbReference>
<evidence type="ECO:0000256" key="2">
    <source>
        <dbReference type="PROSITE-ProRule" id="PRU00259"/>
    </source>
</evidence>
<dbReference type="InterPro" id="IPR052616">
    <property type="entry name" value="SYO1-like"/>
</dbReference>
<dbReference type="OrthoDB" id="288703at2759"/>
<feature type="region of interest" description="Disordered" evidence="3">
    <location>
        <begin position="312"/>
        <end position="334"/>
    </location>
</feature>
<dbReference type="GO" id="GO:0042273">
    <property type="term" value="P:ribosomal large subunit biogenesis"/>
    <property type="evidence" value="ECO:0007669"/>
    <property type="project" value="TreeGrafter"/>
</dbReference>
<organism evidence="5 6">
    <name type="scientific">Lichtheimia corymbifera JMRC:FSU:9682</name>
    <dbReference type="NCBI Taxonomy" id="1263082"/>
    <lineage>
        <taxon>Eukaryota</taxon>
        <taxon>Fungi</taxon>
        <taxon>Fungi incertae sedis</taxon>
        <taxon>Mucoromycota</taxon>
        <taxon>Mucoromycotina</taxon>
        <taxon>Mucoromycetes</taxon>
        <taxon>Mucorales</taxon>
        <taxon>Lichtheimiaceae</taxon>
        <taxon>Lichtheimia</taxon>
    </lineage>
</organism>
<dbReference type="InterPro" id="IPR057990">
    <property type="entry name" value="TPR_SYO1"/>
</dbReference>
<reference evidence="5" key="1">
    <citation type="submission" date="2013-08" db="EMBL/GenBank/DDBJ databases">
        <title>Gene expansion shapes genome architecture in the human pathogen Lichtheimia corymbifera: an evolutionary genomics analysis in the ancient terrestrial Mucorales (Mucoromycotina).</title>
        <authorList>
            <person name="Schwartze V.U."/>
            <person name="Winter S."/>
            <person name="Shelest E."/>
            <person name="Marcet-Houben M."/>
            <person name="Horn F."/>
            <person name="Wehner S."/>
            <person name="Hoffmann K."/>
            <person name="Riege K."/>
            <person name="Sammeth M."/>
            <person name="Nowrousian M."/>
            <person name="Valiante V."/>
            <person name="Linde J."/>
            <person name="Jacobsen I.D."/>
            <person name="Marz M."/>
            <person name="Brakhage A.A."/>
            <person name="Gabaldon T."/>
            <person name="Bocker S."/>
            <person name="Voigt K."/>
        </authorList>
    </citation>
    <scope>NUCLEOTIDE SEQUENCE [LARGE SCALE GENOMIC DNA]</scope>
    <source>
        <strain evidence="5">FSU 9682</strain>
    </source>
</reference>
<dbReference type="InterPro" id="IPR016024">
    <property type="entry name" value="ARM-type_fold"/>
</dbReference>
<dbReference type="Pfam" id="PF00514">
    <property type="entry name" value="Arm"/>
    <property type="match status" value="1"/>
</dbReference>
<dbReference type="CDD" id="cd13394">
    <property type="entry name" value="Syo1_like"/>
    <property type="match status" value="1"/>
</dbReference>
<dbReference type="SMART" id="SM00185">
    <property type="entry name" value="ARM"/>
    <property type="match status" value="2"/>
</dbReference>
<comment type="similarity">
    <text evidence="1">Belongs to the nuclear import and ribosome assembly adapter family.</text>
</comment>
<sequence>MGKQKTQRRNKNRSNPIGARVNAGLQQGIAQQSPQPEQILPVVQKLTSPDAGERAWAAACVSNLIMAGASVRKLLLSKGVIPLLLERLTDGQQEVLEESLGALRNLVAVDPSVAREYYTRDILTPLAALLPKITQTLDQVLTDAPIVDEEDKGRRRTIWDTAENFIYIIWSISESSDKHIKAVNRLNIIAFLISFLSSADRIPTRVVIAAGQCLTTLTDNNKDIYIEFQNNPNYIKMLYDIISKFQDPNMILVRVLACAILVNIRDAVQVAEFWDEGQDGASELNKLILPVLVASLNYDIQEAATKTTAAVTSGNVAKHEETGEITPRPKQPLSEEEHYIQSVEERLSTLQLSLELLADICVQDDSEEDGWEDADEDMVDEDEPEEEVNEDNVDEYLKEAAQLDQQSSTNATVDDQLVRTNPVLRTFIVDISPQLIRLATPTPLSFPAEIIAPTVTDALVLTHQRALECFNNFLLAMAEIPSKFWFKEHKSDACHAWRWLFNLANTVASAPASESRDEVVEVIVGCLWSLGRGLQQDIPLEASDVTSLFGAYHATNSVSMRVKIVGCLGPIAMRQGAIDVNKEIGVFFMQVLDNVSSRQTAPAVAVETLNCIYDVYSDCAFDYDEPVFVRGGFLPLLKKVVPSIRSMVKSVDRRREFDLRSRSDEALMNLIAFNKYKANERRQ</sequence>
<dbReference type="Pfam" id="PF25567">
    <property type="entry name" value="TPR_SYO1"/>
    <property type="match status" value="1"/>
</dbReference>
<feature type="repeat" description="ARM" evidence="2">
    <location>
        <begin position="79"/>
        <end position="106"/>
    </location>
</feature>
<proteinExistence type="inferred from homology"/>
<dbReference type="InterPro" id="IPR011989">
    <property type="entry name" value="ARM-like"/>
</dbReference>
<dbReference type="STRING" id="1263082.A0A068S7J7"/>
<dbReference type="InterPro" id="IPR000225">
    <property type="entry name" value="Armadillo"/>
</dbReference>
<comment type="caution">
    <text evidence="5">The sequence shown here is derived from an EMBL/GenBank/DDBJ whole genome shotgun (WGS) entry which is preliminary data.</text>
</comment>
<evidence type="ECO:0000256" key="1">
    <source>
        <dbReference type="ARBA" id="ARBA00049983"/>
    </source>
</evidence>
<evidence type="ECO:0000259" key="4">
    <source>
        <dbReference type="Pfam" id="PF25567"/>
    </source>
</evidence>
<keyword evidence="6" id="KW-1185">Reference proteome</keyword>
<dbReference type="AlphaFoldDB" id="A0A068S7J7"/>
<dbReference type="PANTHER" id="PTHR13347:SF1">
    <property type="entry name" value="HEAT REPEAT-CONTAINING PROTEIN 3"/>
    <property type="match status" value="1"/>
</dbReference>
<dbReference type="PROSITE" id="PS50176">
    <property type="entry name" value="ARM_REPEAT"/>
    <property type="match status" value="1"/>
</dbReference>
<dbReference type="SUPFAM" id="SSF48371">
    <property type="entry name" value="ARM repeat"/>
    <property type="match status" value="1"/>
</dbReference>
<evidence type="ECO:0000313" key="5">
    <source>
        <dbReference type="EMBL" id="CDH57231.1"/>
    </source>
</evidence>
<gene>
    <name evidence="5" type="ORF">LCOR_08196.1</name>
</gene>
<dbReference type="GO" id="GO:0006606">
    <property type="term" value="P:protein import into nucleus"/>
    <property type="evidence" value="ECO:0007669"/>
    <property type="project" value="TreeGrafter"/>
</dbReference>